<dbReference type="AlphaFoldDB" id="A0A3S9ZGR3"/>
<feature type="domain" description="DUF397" evidence="1">
    <location>
        <begin position="14"/>
        <end position="65"/>
    </location>
</feature>
<evidence type="ECO:0000313" key="3">
    <source>
        <dbReference type="EMBL" id="QCN86197.1"/>
    </source>
</evidence>
<proteinExistence type="predicted"/>
<name>A0A3S9ZGR3_STRGD</name>
<reference evidence="2 4" key="2">
    <citation type="submission" date="2018-12" db="EMBL/GenBank/DDBJ databases">
        <title>Streptomyces griseoviridis F1-27 complete genome.</title>
        <authorList>
            <person name="Mariita R.M."/>
            <person name="Sello J.K."/>
        </authorList>
    </citation>
    <scope>NUCLEOTIDE SEQUENCE [LARGE SCALE GENOMIC DNA]</scope>
    <source>
        <strain evidence="2 4">F1-27</strain>
    </source>
</reference>
<dbReference type="OrthoDB" id="4570646at2"/>
<evidence type="ECO:0000259" key="1">
    <source>
        <dbReference type="Pfam" id="PF04149"/>
    </source>
</evidence>
<evidence type="ECO:0000313" key="4">
    <source>
        <dbReference type="Proteomes" id="UP000271291"/>
    </source>
</evidence>
<dbReference type="KEGG" id="sgd:ELQ87_23835"/>
<evidence type="ECO:0000313" key="2">
    <source>
        <dbReference type="EMBL" id="AZS86947.1"/>
    </source>
</evidence>
<protein>
    <submittedName>
        <fullName evidence="2">DUF397 domain-containing protein</fullName>
    </submittedName>
</protein>
<gene>
    <name evidence="3" type="ORF">DDJ31_15435</name>
    <name evidence="2" type="ORF">ELQ87_23835</name>
</gene>
<dbReference type="EMBL" id="CP029078">
    <property type="protein sequence ID" value="QCN86197.1"/>
    <property type="molecule type" value="Genomic_DNA"/>
</dbReference>
<sequence length="68" mass="7331">MNHAPRTAPDLSEATWRGSTYSGGNNECVEMADGISTAVPVRDSKRPLGPVVAFGPRAWREFLSSLGR</sequence>
<dbReference type="Proteomes" id="UP000271291">
    <property type="component" value="Chromosome"/>
</dbReference>
<keyword evidence="5" id="KW-1185">Reference proteome</keyword>
<accession>A0A3S9ZGR3</accession>
<dbReference type="Proteomes" id="UP000501753">
    <property type="component" value="Chromosome"/>
</dbReference>
<dbReference type="Pfam" id="PF04149">
    <property type="entry name" value="DUF397"/>
    <property type="match status" value="1"/>
</dbReference>
<dbReference type="InterPro" id="IPR007278">
    <property type="entry name" value="DUF397"/>
</dbReference>
<dbReference type="EMBL" id="CP034687">
    <property type="protein sequence ID" value="AZS86947.1"/>
    <property type="molecule type" value="Genomic_DNA"/>
</dbReference>
<evidence type="ECO:0000313" key="5">
    <source>
        <dbReference type="Proteomes" id="UP000501753"/>
    </source>
</evidence>
<organism evidence="2 4">
    <name type="scientific">Streptomyces griseoviridis</name>
    <dbReference type="NCBI Taxonomy" id="45398"/>
    <lineage>
        <taxon>Bacteria</taxon>
        <taxon>Bacillati</taxon>
        <taxon>Actinomycetota</taxon>
        <taxon>Actinomycetes</taxon>
        <taxon>Kitasatosporales</taxon>
        <taxon>Streptomycetaceae</taxon>
        <taxon>Streptomyces</taxon>
    </lineage>
</organism>
<dbReference type="RefSeq" id="WP_127179749.1">
    <property type="nucleotide sequence ID" value="NZ_CP029078.1"/>
</dbReference>
<reference evidence="3 5" key="1">
    <citation type="submission" date="2018-04" db="EMBL/GenBank/DDBJ databases">
        <title>Complete genome sequences of Streptomyces griseoviridis K61 and characterization of antagonistic properties of biological control agents.</title>
        <authorList>
            <person name="Mariita R.M."/>
            <person name="Sello J.K."/>
        </authorList>
    </citation>
    <scope>NUCLEOTIDE SEQUENCE [LARGE SCALE GENOMIC DNA]</scope>
    <source>
        <strain evidence="3 5">K61</strain>
    </source>
</reference>